<feature type="compositionally biased region" description="Pro residues" evidence="10">
    <location>
        <begin position="152"/>
        <end position="161"/>
    </location>
</feature>
<feature type="DNA-binding region" description="Homeobox" evidence="8">
    <location>
        <begin position="299"/>
        <end position="358"/>
    </location>
</feature>
<evidence type="ECO:0000256" key="1">
    <source>
        <dbReference type="ARBA" id="ARBA00004123"/>
    </source>
</evidence>
<dbReference type="InterPro" id="IPR017970">
    <property type="entry name" value="Homeobox_CS"/>
</dbReference>
<organism evidence="13 14">
    <name type="scientific">Tetranychus urticae</name>
    <name type="common">Two-spotted spider mite</name>
    <dbReference type="NCBI Taxonomy" id="32264"/>
    <lineage>
        <taxon>Eukaryota</taxon>
        <taxon>Metazoa</taxon>
        <taxon>Ecdysozoa</taxon>
        <taxon>Arthropoda</taxon>
        <taxon>Chelicerata</taxon>
        <taxon>Arachnida</taxon>
        <taxon>Acari</taxon>
        <taxon>Acariformes</taxon>
        <taxon>Trombidiformes</taxon>
        <taxon>Prostigmata</taxon>
        <taxon>Eleutherengona</taxon>
        <taxon>Raphignathae</taxon>
        <taxon>Tetranychoidea</taxon>
        <taxon>Tetranychidae</taxon>
        <taxon>Tetranychus</taxon>
    </lineage>
</organism>
<dbReference type="PRINTS" id="PR00031">
    <property type="entry name" value="HTHREPRESSR"/>
</dbReference>
<dbReference type="GO" id="GO:0000981">
    <property type="term" value="F:DNA-binding transcription factor activity, RNA polymerase II-specific"/>
    <property type="evidence" value="ECO:0007669"/>
    <property type="project" value="InterPro"/>
</dbReference>
<keyword evidence="14" id="KW-1185">Reference proteome</keyword>
<reference evidence="13" key="2">
    <citation type="submission" date="2015-06" db="UniProtKB">
        <authorList>
            <consortium name="EnsemblMetazoa"/>
        </authorList>
    </citation>
    <scope>IDENTIFICATION</scope>
</reference>
<dbReference type="GO" id="GO:1990837">
    <property type="term" value="F:sequence-specific double-stranded DNA binding"/>
    <property type="evidence" value="ECO:0007669"/>
    <property type="project" value="TreeGrafter"/>
</dbReference>
<keyword evidence="5 8" id="KW-0539">Nucleus</keyword>
<dbReference type="Pfam" id="PF00046">
    <property type="entry name" value="Homeodomain"/>
    <property type="match status" value="1"/>
</dbReference>
<dbReference type="eggNOG" id="KOG0490">
    <property type="taxonomic scope" value="Eukaryota"/>
</dbReference>
<dbReference type="SMART" id="SM00389">
    <property type="entry name" value="HOX"/>
    <property type="match status" value="1"/>
</dbReference>
<evidence type="ECO:0000256" key="3">
    <source>
        <dbReference type="ARBA" id="ARBA00023125"/>
    </source>
</evidence>
<dbReference type="PROSITE" id="PS50803">
    <property type="entry name" value="OAR"/>
    <property type="match status" value="1"/>
</dbReference>
<dbReference type="Pfam" id="PF03826">
    <property type="entry name" value="OAR"/>
    <property type="match status" value="1"/>
</dbReference>
<evidence type="ECO:0000256" key="7">
    <source>
        <dbReference type="ARBA" id="ARBA00069290"/>
    </source>
</evidence>
<dbReference type="PANTHER" id="PTHR46255">
    <property type="entry name" value="SHORT STATURE HOMEOBOX"/>
    <property type="match status" value="1"/>
</dbReference>
<feature type="compositionally biased region" description="Polar residues" evidence="10">
    <location>
        <begin position="165"/>
        <end position="177"/>
    </location>
</feature>
<evidence type="ECO:0000259" key="12">
    <source>
        <dbReference type="PROSITE" id="PS50803"/>
    </source>
</evidence>
<dbReference type="SUPFAM" id="SSF46689">
    <property type="entry name" value="Homeodomain-like"/>
    <property type="match status" value="1"/>
</dbReference>
<feature type="domain" description="Homeobox" evidence="11">
    <location>
        <begin position="297"/>
        <end position="357"/>
    </location>
</feature>
<evidence type="ECO:0000259" key="11">
    <source>
        <dbReference type="PROSITE" id="PS50071"/>
    </source>
</evidence>
<dbReference type="InterPro" id="IPR009057">
    <property type="entry name" value="Homeodomain-like_sf"/>
</dbReference>
<keyword evidence="4 8" id="KW-0371">Homeobox</keyword>
<feature type="compositionally biased region" description="Polar residues" evidence="10">
    <location>
        <begin position="211"/>
        <end position="223"/>
    </location>
</feature>
<feature type="region of interest" description="Disordered" evidence="10">
    <location>
        <begin position="127"/>
        <end position="304"/>
    </location>
</feature>
<protein>
    <recommendedName>
        <fullName evidence="7">Homeobox protein unc-4</fullName>
    </recommendedName>
</protein>
<sequence length="497" mass="53317">MEQLTEFVNKSMTCERLSQLTPTTTSAQPLTSLSNSCFTSLTSFPVNLNSSTNGLSNGLTNGLTSGLTGGLTNGLSNGLSNGVGLSAATAAAAAAAAAAGLHFPTLNPFIKSSSTLNPFNLFNPAFHRTSLPSSTTTTTTTTTTLTKFNRPPGLPSPPPSPLSFKDNSIRLTVNPTPNHLYHHVERPETSTSIETDNEDNNSKDSRGSCLSPGSYSASKTNTDIDIDDNGESETPGLDKDVMVKVNGKTSKSASRNASDEDEDESNESNTGVNSFASTLQLTCRQSQQSNNQHQGKVKQRRSRTNFTLDQLNELERLFDETHYPDAFMREELSQRLGLSEARVQVWFQNRRAKCRKHESQMQKTGLIMSSTSTTIESSRIAPYINVSSSPTPRLSGQSTPTPERFPSIIPTSGVSSHYLQFATDPALIAAAHHYTAAAAAAAAVQANSANGFLFYPTHPAHPFSLSALLAAERLNNKNSSIAELRMKAQKHTAALGL</sequence>
<comment type="similarity">
    <text evidence="6">Belongs to the paired homeobox family. Unc-4 subfamily.</text>
</comment>
<evidence type="ECO:0000256" key="6">
    <source>
        <dbReference type="ARBA" id="ARBA00038351"/>
    </source>
</evidence>
<keyword evidence="3 8" id="KW-0238">DNA-binding</keyword>
<dbReference type="EMBL" id="CAEY01001363">
    <property type="status" value="NOT_ANNOTATED_CDS"/>
    <property type="molecule type" value="Genomic_DNA"/>
</dbReference>
<dbReference type="EnsemblMetazoa" id="tetur04g05170.1">
    <property type="protein sequence ID" value="tetur04g05170.1"/>
    <property type="gene ID" value="tetur04g05170"/>
</dbReference>
<dbReference type="InterPro" id="IPR052631">
    <property type="entry name" value="Paired_homeobox_Bicoid"/>
</dbReference>
<keyword evidence="2" id="KW-0217">Developmental protein</keyword>
<dbReference type="OMA" id="HYLQFAT"/>
<dbReference type="AlphaFoldDB" id="T1K2I8"/>
<evidence type="ECO:0000256" key="2">
    <source>
        <dbReference type="ARBA" id="ARBA00022473"/>
    </source>
</evidence>
<dbReference type="PROSITE" id="PS50071">
    <property type="entry name" value="HOMEOBOX_2"/>
    <property type="match status" value="1"/>
</dbReference>
<dbReference type="InterPro" id="IPR003654">
    <property type="entry name" value="OAR_dom"/>
</dbReference>
<accession>T1K2I8</accession>
<reference evidence="14" key="1">
    <citation type="submission" date="2011-08" db="EMBL/GenBank/DDBJ databases">
        <authorList>
            <person name="Rombauts S."/>
        </authorList>
    </citation>
    <scope>NUCLEOTIDE SEQUENCE</scope>
    <source>
        <strain evidence="14">London</strain>
    </source>
</reference>
<proteinExistence type="inferred from homology"/>
<dbReference type="InterPro" id="IPR001356">
    <property type="entry name" value="HD"/>
</dbReference>
<dbReference type="OrthoDB" id="6159439at2759"/>
<feature type="compositionally biased region" description="Low complexity" evidence="10">
    <location>
        <begin position="129"/>
        <end position="146"/>
    </location>
</feature>
<comment type="subcellular location">
    <subcellularLocation>
        <location evidence="1 8 9">Nucleus</location>
    </subcellularLocation>
</comment>
<evidence type="ECO:0000256" key="5">
    <source>
        <dbReference type="ARBA" id="ARBA00023242"/>
    </source>
</evidence>
<dbReference type="InterPro" id="IPR000047">
    <property type="entry name" value="HTH_motif"/>
</dbReference>
<dbReference type="Proteomes" id="UP000015104">
    <property type="component" value="Unassembled WGS sequence"/>
</dbReference>
<evidence type="ECO:0000256" key="10">
    <source>
        <dbReference type="SAM" id="MobiDB-lite"/>
    </source>
</evidence>
<dbReference type="HOGENOM" id="CLU_548995_0_0_1"/>
<evidence type="ECO:0000313" key="14">
    <source>
        <dbReference type="Proteomes" id="UP000015104"/>
    </source>
</evidence>
<dbReference type="PROSITE" id="PS00027">
    <property type="entry name" value="HOMEOBOX_1"/>
    <property type="match status" value="1"/>
</dbReference>
<feature type="compositionally biased region" description="Polar residues" evidence="10">
    <location>
        <begin position="270"/>
        <end position="294"/>
    </location>
</feature>
<dbReference type="GO" id="GO:0005634">
    <property type="term" value="C:nucleus"/>
    <property type="evidence" value="ECO:0007669"/>
    <property type="project" value="UniProtKB-SubCell"/>
</dbReference>
<dbReference type="Gene3D" id="1.10.10.60">
    <property type="entry name" value="Homeodomain-like"/>
    <property type="match status" value="1"/>
</dbReference>
<evidence type="ECO:0000256" key="9">
    <source>
        <dbReference type="RuleBase" id="RU000682"/>
    </source>
</evidence>
<evidence type="ECO:0000256" key="8">
    <source>
        <dbReference type="PROSITE-ProRule" id="PRU00108"/>
    </source>
</evidence>
<evidence type="ECO:0000313" key="13">
    <source>
        <dbReference type="EnsemblMetazoa" id="tetur04g05170.1"/>
    </source>
</evidence>
<dbReference type="STRING" id="32264.T1K2I8"/>
<feature type="domain" description="OAR" evidence="12">
    <location>
        <begin position="479"/>
        <end position="492"/>
    </location>
</feature>
<gene>
    <name evidence="13" type="primary">107359428</name>
</gene>
<dbReference type="FunFam" id="1.10.10.60:FF:000057">
    <property type="entry name" value="Short stature homeobox 2"/>
    <property type="match status" value="1"/>
</dbReference>
<dbReference type="KEGG" id="tut:107359428"/>
<dbReference type="PANTHER" id="PTHR46255:SF3">
    <property type="entry name" value="HOMEOBOX DOMAIN-CONTAINING PROTEIN"/>
    <property type="match status" value="1"/>
</dbReference>
<name>T1K2I8_TETUR</name>
<dbReference type="CDD" id="cd00086">
    <property type="entry name" value="homeodomain"/>
    <property type="match status" value="1"/>
</dbReference>
<evidence type="ECO:0000256" key="4">
    <source>
        <dbReference type="ARBA" id="ARBA00023155"/>
    </source>
</evidence>